<evidence type="ECO:0000313" key="6">
    <source>
        <dbReference type="EMBL" id="AXI01715.1"/>
    </source>
</evidence>
<dbReference type="InterPro" id="IPR009057">
    <property type="entry name" value="Homeodomain-like_sf"/>
</dbReference>
<evidence type="ECO:0000313" key="7">
    <source>
        <dbReference type="Proteomes" id="UP000253940"/>
    </source>
</evidence>
<reference evidence="6 7" key="1">
    <citation type="submission" date="2018-07" db="EMBL/GenBank/DDBJ databases">
        <title>Genome sequencing of Moraxellaceae gen. HYN0046.</title>
        <authorList>
            <person name="Kim M."/>
            <person name="Yi H."/>
        </authorList>
    </citation>
    <scope>NUCLEOTIDE SEQUENCE [LARGE SCALE GENOMIC DNA]</scope>
    <source>
        <strain evidence="6 7">HYN0046</strain>
    </source>
</reference>
<dbReference type="Gene3D" id="1.10.357.10">
    <property type="entry name" value="Tetracycline Repressor, domain 2"/>
    <property type="match status" value="1"/>
</dbReference>
<dbReference type="PANTHER" id="PTHR47752">
    <property type="entry name" value="HTH-TYPE TRANSCRIPTIONAL REPRESSOR FABR"/>
    <property type="match status" value="1"/>
</dbReference>
<dbReference type="PANTHER" id="PTHR47752:SF1">
    <property type="entry name" value="HTH-TYPE TRANSCRIPTIONAL REPRESSOR FABR"/>
    <property type="match status" value="1"/>
</dbReference>
<dbReference type="AlphaFoldDB" id="A0A345P356"/>
<dbReference type="Pfam" id="PF21943">
    <property type="entry name" value="TetR_C_46"/>
    <property type="match status" value="1"/>
</dbReference>
<evidence type="ECO:0000256" key="3">
    <source>
        <dbReference type="ARBA" id="ARBA00023163"/>
    </source>
</evidence>
<dbReference type="Proteomes" id="UP000253940">
    <property type="component" value="Chromosome"/>
</dbReference>
<dbReference type="SUPFAM" id="SSF46689">
    <property type="entry name" value="Homeodomain-like"/>
    <property type="match status" value="1"/>
</dbReference>
<dbReference type="InterPro" id="IPR054129">
    <property type="entry name" value="DesT_TetR_C"/>
</dbReference>
<sequence>MSLRDERKQQSRQALLDAALSLSSEGGRSFGTISLREVAREAGLVPTAFYRHFQDMDELGADLVDYVSGTLHRLRMSLRDGFALSSSKPIKTSTTRDSIERFFQAIAKQPNYWAFLVRERWGASVVVRRAIDKEVRFFTVDMAEDLHKLPAFSLLEREDLTIISEVLVNLAFTWAMTWITLPSSDEELSLEEQQEQLMQRATRQAQLLNRGVSNWQSNPELITAKV</sequence>
<proteinExistence type="predicted"/>
<dbReference type="KEGG" id="mbah:HYN46_01695"/>
<keyword evidence="3" id="KW-0804">Transcription</keyword>
<keyword evidence="1" id="KW-0805">Transcription regulation</keyword>
<dbReference type="GO" id="GO:0003677">
    <property type="term" value="F:DNA binding"/>
    <property type="evidence" value="ECO:0007669"/>
    <property type="project" value="UniProtKB-UniRule"/>
</dbReference>
<dbReference type="OrthoDB" id="8617654at2"/>
<evidence type="ECO:0000256" key="1">
    <source>
        <dbReference type="ARBA" id="ARBA00023015"/>
    </source>
</evidence>
<keyword evidence="7" id="KW-1185">Reference proteome</keyword>
<dbReference type="EMBL" id="CP031222">
    <property type="protein sequence ID" value="AXI01715.1"/>
    <property type="molecule type" value="Genomic_DNA"/>
</dbReference>
<protein>
    <submittedName>
        <fullName evidence="6">TetR family transcriptional regulator</fullName>
    </submittedName>
</protein>
<dbReference type="Pfam" id="PF00440">
    <property type="entry name" value="TetR_N"/>
    <property type="match status" value="1"/>
</dbReference>
<evidence type="ECO:0000256" key="4">
    <source>
        <dbReference type="PROSITE-ProRule" id="PRU00335"/>
    </source>
</evidence>
<dbReference type="Gene3D" id="1.10.10.60">
    <property type="entry name" value="Homeodomain-like"/>
    <property type="match status" value="1"/>
</dbReference>
<keyword evidence="2 4" id="KW-0238">DNA-binding</keyword>
<dbReference type="PROSITE" id="PS50977">
    <property type="entry name" value="HTH_TETR_2"/>
    <property type="match status" value="1"/>
</dbReference>
<feature type="DNA-binding region" description="H-T-H motif" evidence="4">
    <location>
        <begin position="34"/>
        <end position="53"/>
    </location>
</feature>
<dbReference type="InterPro" id="IPR050692">
    <property type="entry name" value="HTH_transcr_repressor_FabR"/>
</dbReference>
<organism evidence="6 7">
    <name type="scientific">Aquirhabdus parva</name>
    <dbReference type="NCBI Taxonomy" id="2283318"/>
    <lineage>
        <taxon>Bacteria</taxon>
        <taxon>Pseudomonadati</taxon>
        <taxon>Pseudomonadota</taxon>
        <taxon>Gammaproteobacteria</taxon>
        <taxon>Moraxellales</taxon>
        <taxon>Moraxellaceae</taxon>
        <taxon>Aquirhabdus</taxon>
    </lineage>
</organism>
<dbReference type="InterPro" id="IPR001647">
    <property type="entry name" value="HTH_TetR"/>
</dbReference>
<gene>
    <name evidence="6" type="ORF">HYN46_01695</name>
</gene>
<evidence type="ECO:0000259" key="5">
    <source>
        <dbReference type="PROSITE" id="PS50977"/>
    </source>
</evidence>
<evidence type="ECO:0000256" key="2">
    <source>
        <dbReference type="ARBA" id="ARBA00023125"/>
    </source>
</evidence>
<accession>A0A345P356</accession>
<name>A0A345P356_9GAMM</name>
<dbReference type="RefSeq" id="WP_114897825.1">
    <property type="nucleotide sequence ID" value="NZ_CP031222.1"/>
</dbReference>
<feature type="domain" description="HTH tetR-type" evidence="5">
    <location>
        <begin position="9"/>
        <end position="71"/>
    </location>
</feature>